<dbReference type="PRINTS" id="PR01415">
    <property type="entry name" value="ANKYRIN"/>
</dbReference>
<reference evidence="4" key="1">
    <citation type="submission" date="2024-04" db="EMBL/GenBank/DDBJ databases">
        <authorList>
            <consortium name="Molecular Ecology Group"/>
        </authorList>
    </citation>
    <scope>NUCLEOTIDE SEQUENCE</scope>
</reference>
<organism evidence="4 5">
    <name type="scientific">Lasius platythorax</name>
    <dbReference type="NCBI Taxonomy" id="488582"/>
    <lineage>
        <taxon>Eukaryota</taxon>
        <taxon>Metazoa</taxon>
        <taxon>Ecdysozoa</taxon>
        <taxon>Arthropoda</taxon>
        <taxon>Hexapoda</taxon>
        <taxon>Insecta</taxon>
        <taxon>Pterygota</taxon>
        <taxon>Neoptera</taxon>
        <taxon>Endopterygota</taxon>
        <taxon>Hymenoptera</taxon>
        <taxon>Apocrita</taxon>
        <taxon>Aculeata</taxon>
        <taxon>Formicoidea</taxon>
        <taxon>Formicidae</taxon>
        <taxon>Formicinae</taxon>
        <taxon>Lasius</taxon>
        <taxon>Lasius</taxon>
    </lineage>
</organism>
<dbReference type="PROSITE" id="PS50297">
    <property type="entry name" value="ANK_REP_REGION"/>
    <property type="match status" value="15"/>
</dbReference>
<feature type="repeat" description="ANK" evidence="3">
    <location>
        <begin position="336"/>
        <end position="368"/>
    </location>
</feature>
<evidence type="ECO:0000256" key="3">
    <source>
        <dbReference type="PROSITE-ProRule" id="PRU00023"/>
    </source>
</evidence>
<protein>
    <recommendedName>
        <fullName evidence="6">PRANC domain-containing protein</fullName>
    </recommendedName>
</protein>
<feature type="repeat" description="ANK" evidence="3">
    <location>
        <begin position="106"/>
        <end position="138"/>
    </location>
</feature>
<dbReference type="SMART" id="SM00248">
    <property type="entry name" value="ANK"/>
    <property type="match status" value="16"/>
</dbReference>
<sequence>MGDQVISYRLIFAVRRGNLEEVRELISSLDLSYSQEWSEGYVLLRDAVMIRHTEISKLLLTNGSRVNSKKEKPFNTPLHFAVINGDIEIVNMLLCRGANIDAKNQYDRTPFHNAVESKNIEIIELLLNRGAYVNARDSNSITPLHLAVEKGSDEEIIKLLLSRGANVDANGYLKIVENLLKHGAHVNSAYTYTCWKGYTPLHLAVENGSEEIIKLLLSKGANVDAKGENGITSLHIAAERGCLQIVEHLLKHGAHVNSTYTSTSREGYTPLHLAVEKGSEEIIKLVLNRGANVDAKGENDITSLHIAAERGYLEIVEHLLKHGAHVNSAYTSTCREGYTPLHLAVKESSEEIIKLLLSRSANVDAKGENGITALHIAAKGGYLPIVEHLLKHGAHVNSAYTSTRWKDYTPLHFAVEKGSEEIIKLLLNRGANVNAKGKYGITSLHIAAERGYLQIVEHLLKHGARVNSAYTSTGREGYTPLYLAVEEGHEKVVKLLLEYGANVDAKEIDGITSLHIAANGGYLQIVKHLLKHGAHVNSANTSTCWEGYTPLHFAVKEAKKGYLQIVDHLLKHGAHVNSAYPFREGCTPLYLAVEEGHEKVVKLLLEYGANFDDDYHDSGCGEVIAEIFKHHIIKIKTANLYVSGKNLLSIDGNYKIRGFQNKCEKEVASMRSEKIGNSNTSFCNILTKSINQLAILLENENIVQFLRSDNYKIKFPIYASMINSQFMRGERRKELLEQINKNCFSIFPKLPFNCTQKVLSYLSDEDLRILIDACQPTNVSSNDTNVDDVKL</sequence>
<feature type="repeat" description="ANK" evidence="3">
    <location>
        <begin position="299"/>
        <end position="331"/>
    </location>
</feature>
<dbReference type="InterPro" id="IPR002110">
    <property type="entry name" value="Ankyrin_rpt"/>
</dbReference>
<feature type="repeat" description="ANK" evidence="3">
    <location>
        <begin position="546"/>
        <end position="581"/>
    </location>
</feature>
<dbReference type="Gene3D" id="1.25.40.20">
    <property type="entry name" value="Ankyrin repeat-containing domain"/>
    <property type="match status" value="7"/>
</dbReference>
<dbReference type="PROSITE" id="PS50088">
    <property type="entry name" value="ANK_REPEAT"/>
    <property type="match status" value="16"/>
</dbReference>
<name>A0AAV2P9X4_9HYME</name>
<evidence type="ECO:0000256" key="2">
    <source>
        <dbReference type="ARBA" id="ARBA00023043"/>
    </source>
</evidence>
<feature type="repeat" description="ANK" evidence="3">
    <location>
        <begin position="369"/>
        <end position="401"/>
    </location>
</feature>
<keyword evidence="2 3" id="KW-0040">ANK repeat</keyword>
<dbReference type="PANTHER" id="PTHR24123">
    <property type="entry name" value="ANKYRIN REPEAT-CONTAINING"/>
    <property type="match status" value="1"/>
</dbReference>
<accession>A0AAV2P9X4</accession>
<feature type="repeat" description="ANK" evidence="3">
    <location>
        <begin position="266"/>
        <end position="298"/>
    </location>
</feature>
<evidence type="ECO:0008006" key="6">
    <source>
        <dbReference type="Google" id="ProtNLM"/>
    </source>
</evidence>
<dbReference type="Proteomes" id="UP001497644">
    <property type="component" value="Chromosome 9"/>
</dbReference>
<dbReference type="EMBL" id="OZ034832">
    <property type="protein sequence ID" value="CAL1689721.1"/>
    <property type="molecule type" value="Genomic_DNA"/>
</dbReference>
<keyword evidence="5" id="KW-1185">Reference proteome</keyword>
<feature type="repeat" description="ANK" evidence="3">
    <location>
        <begin position="584"/>
        <end position="616"/>
    </location>
</feature>
<proteinExistence type="predicted"/>
<evidence type="ECO:0000256" key="1">
    <source>
        <dbReference type="ARBA" id="ARBA00022737"/>
    </source>
</evidence>
<dbReference type="InterPro" id="IPR051165">
    <property type="entry name" value="Multifunctional_ANK_Repeat"/>
</dbReference>
<feature type="repeat" description="ANK" evidence="3">
    <location>
        <begin position="229"/>
        <end position="261"/>
    </location>
</feature>
<feature type="repeat" description="ANK" evidence="3">
    <location>
        <begin position="509"/>
        <end position="541"/>
    </location>
</feature>
<feature type="repeat" description="ANK" evidence="3">
    <location>
        <begin position="476"/>
        <end position="508"/>
    </location>
</feature>
<dbReference type="Pfam" id="PF12796">
    <property type="entry name" value="Ank_2"/>
    <property type="match status" value="6"/>
</dbReference>
<dbReference type="PANTHER" id="PTHR24123:SF33">
    <property type="entry name" value="PROTEIN HOS4"/>
    <property type="match status" value="1"/>
</dbReference>
<keyword evidence="1" id="KW-0677">Repeat</keyword>
<feature type="repeat" description="ANK" evidence="3">
    <location>
        <begin position="39"/>
        <end position="71"/>
    </location>
</feature>
<feature type="repeat" description="ANK" evidence="3">
    <location>
        <begin position="73"/>
        <end position="105"/>
    </location>
</feature>
<dbReference type="InterPro" id="IPR036770">
    <property type="entry name" value="Ankyrin_rpt-contain_sf"/>
</dbReference>
<evidence type="ECO:0000313" key="5">
    <source>
        <dbReference type="Proteomes" id="UP001497644"/>
    </source>
</evidence>
<dbReference type="AlphaFoldDB" id="A0AAV2P9X4"/>
<feature type="repeat" description="ANK" evidence="3">
    <location>
        <begin position="139"/>
        <end position="172"/>
    </location>
</feature>
<gene>
    <name evidence="4" type="ORF">LPLAT_LOCUS14585</name>
</gene>
<feature type="repeat" description="ANK" evidence="3">
    <location>
        <begin position="196"/>
        <end position="228"/>
    </location>
</feature>
<evidence type="ECO:0000313" key="4">
    <source>
        <dbReference type="EMBL" id="CAL1689721.1"/>
    </source>
</evidence>
<feature type="repeat" description="ANK" evidence="3">
    <location>
        <begin position="406"/>
        <end position="438"/>
    </location>
</feature>
<feature type="repeat" description="ANK" evidence="3">
    <location>
        <begin position="439"/>
        <end position="471"/>
    </location>
</feature>
<dbReference type="SUPFAM" id="SSF48403">
    <property type="entry name" value="Ankyrin repeat"/>
    <property type="match status" value="2"/>
</dbReference>